<name>A0A7W5D1M2_9ACTN</name>
<dbReference type="RefSeq" id="WP_123185988.1">
    <property type="nucleotide sequence ID" value="NZ_JACHYA010000002.1"/>
</dbReference>
<comment type="caution">
    <text evidence="1">The sequence shown here is derived from an EMBL/GenBank/DDBJ whole genome shotgun (WGS) entry which is preliminary data.</text>
</comment>
<accession>A0A7W5D1M2</accession>
<gene>
    <name evidence="1" type="ORF">FHR31_001044</name>
</gene>
<dbReference type="EMBL" id="JACHYA010000002">
    <property type="protein sequence ID" value="MBB3171232.1"/>
    <property type="molecule type" value="Genomic_DNA"/>
</dbReference>
<dbReference type="GeneID" id="93357297"/>
<dbReference type="AlphaFoldDB" id="A0A7W5D1M2"/>
<sequence>MLEDIVERTWESAEHLIEKGVGARLKSLSVGQGIAVEFERAEGVRENWRTRMNDVLDRLAELEVGLLITVDEARPDVDEMRQLATVYQHFVGEDRNVALVMAGLPSNVAQLVSNESVSFLRRARQYHLGRVADGDIEIAFRRTLQDSGAQIDDAAVSAAVSAIEGVSLHAAACGLLDLGASGR</sequence>
<proteinExistence type="predicted"/>
<evidence type="ECO:0000313" key="2">
    <source>
        <dbReference type="Proteomes" id="UP000530850"/>
    </source>
</evidence>
<evidence type="ECO:0000313" key="1">
    <source>
        <dbReference type="EMBL" id="MBB3171232.1"/>
    </source>
</evidence>
<dbReference type="Proteomes" id="UP000530850">
    <property type="component" value="Unassembled WGS sequence"/>
</dbReference>
<reference evidence="1 2" key="1">
    <citation type="submission" date="2020-08" db="EMBL/GenBank/DDBJ databases">
        <title>Sequencing the genomes of 1000 actinobacteria strains.</title>
        <authorList>
            <person name="Klenk H.-P."/>
        </authorList>
    </citation>
    <scope>NUCLEOTIDE SEQUENCE [LARGE SCALE GENOMIC DNA]</scope>
    <source>
        <strain evidence="1 2">DSM 22242</strain>
    </source>
</reference>
<organism evidence="1 2">
    <name type="scientific">Parvibacter caecicola</name>
    <dbReference type="NCBI Taxonomy" id="747645"/>
    <lineage>
        <taxon>Bacteria</taxon>
        <taxon>Bacillati</taxon>
        <taxon>Actinomycetota</taxon>
        <taxon>Coriobacteriia</taxon>
        <taxon>Coriobacteriales</taxon>
        <taxon>Coriobacteriaceae</taxon>
        <taxon>Parvibacter</taxon>
    </lineage>
</organism>
<protein>
    <submittedName>
        <fullName evidence="1">Uncharacterized protein</fullName>
    </submittedName>
</protein>